<gene>
    <name evidence="2" type="ORF">ACFYY5_35110</name>
</gene>
<dbReference type="Proteomes" id="UP001602089">
    <property type="component" value="Unassembled WGS sequence"/>
</dbReference>
<sequence>MATLFRSPRQSDRAPRRVRQNYPLDSVTTLRTDLDRALIGTRPESACDRADLVEESV</sequence>
<reference evidence="2 3" key="1">
    <citation type="submission" date="2024-10" db="EMBL/GenBank/DDBJ databases">
        <title>The Natural Products Discovery Center: Release of the First 8490 Sequenced Strains for Exploring Actinobacteria Biosynthetic Diversity.</title>
        <authorList>
            <person name="Kalkreuter E."/>
            <person name="Kautsar S.A."/>
            <person name="Yang D."/>
            <person name="Bader C.D."/>
            <person name="Teijaro C.N."/>
            <person name="Fluegel L."/>
            <person name="Davis C.M."/>
            <person name="Simpson J.R."/>
            <person name="Lauterbach L."/>
            <person name="Steele A.D."/>
            <person name="Gui C."/>
            <person name="Meng S."/>
            <person name="Li G."/>
            <person name="Viehrig K."/>
            <person name="Ye F."/>
            <person name="Su P."/>
            <person name="Kiefer A.F."/>
            <person name="Nichols A."/>
            <person name="Cepeda A.J."/>
            <person name="Yan W."/>
            <person name="Fan B."/>
            <person name="Jiang Y."/>
            <person name="Adhikari A."/>
            <person name="Zheng C.-J."/>
            <person name="Schuster L."/>
            <person name="Cowan T.M."/>
            <person name="Smanski M.J."/>
            <person name="Chevrette M.G."/>
            <person name="De Carvalho L.P.S."/>
            <person name="Shen B."/>
        </authorList>
    </citation>
    <scope>NUCLEOTIDE SEQUENCE [LARGE SCALE GENOMIC DNA]</scope>
    <source>
        <strain evidence="2 3">NPDC001867</strain>
    </source>
</reference>
<dbReference type="RefSeq" id="WP_195049799.1">
    <property type="nucleotide sequence ID" value="NZ_JADLRF010000003.1"/>
</dbReference>
<evidence type="ECO:0000313" key="2">
    <source>
        <dbReference type="EMBL" id="MFF4028086.1"/>
    </source>
</evidence>
<accession>A0ABW6TPM3</accession>
<keyword evidence="3" id="KW-1185">Reference proteome</keyword>
<proteinExistence type="predicted"/>
<protein>
    <submittedName>
        <fullName evidence="2">Uncharacterized protein</fullName>
    </submittedName>
</protein>
<comment type="caution">
    <text evidence="2">The sequence shown here is derived from an EMBL/GenBank/DDBJ whole genome shotgun (WGS) entry which is preliminary data.</text>
</comment>
<organism evidence="2 3">
    <name type="scientific">Nocardia elegans</name>
    <dbReference type="NCBI Taxonomy" id="300029"/>
    <lineage>
        <taxon>Bacteria</taxon>
        <taxon>Bacillati</taxon>
        <taxon>Actinomycetota</taxon>
        <taxon>Actinomycetes</taxon>
        <taxon>Mycobacteriales</taxon>
        <taxon>Nocardiaceae</taxon>
        <taxon>Nocardia</taxon>
    </lineage>
</organism>
<dbReference type="EMBL" id="JBIATK010000023">
    <property type="protein sequence ID" value="MFF4028086.1"/>
    <property type="molecule type" value="Genomic_DNA"/>
</dbReference>
<evidence type="ECO:0000313" key="3">
    <source>
        <dbReference type="Proteomes" id="UP001602089"/>
    </source>
</evidence>
<feature type="region of interest" description="Disordered" evidence="1">
    <location>
        <begin position="1"/>
        <end position="21"/>
    </location>
</feature>
<evidence type="ECO:0000256" key="1">
    <source>
        <dbReference type="SAM" id="MobiDB-lite"/>
    </source>
</evidence>
<name>A0ABW6TPM3_9NOCA</name>